<sequence>MLQGAGSVVAVGNTIANGLSKGTSRANSSNCSTEFSSNPAKGDTSFQKYLTGPLPWAKDLLPEVNACHAGLFKICVITYDS</sequence>
<proteinExistence type="predicted"/>
<evidence type="ECO:0000313" key="2">
    <source>
        <dbReference type="EMBL" id="GGG77376.1"/>
    </source>
</evidence>
<gene>
    <name evidence="2" type="ORF">GCM10007415_06620</name>
</gene>
<keyword evidence="3" id="KW-1185">Reference proteome</keyword>
<evidence type="ECO:0000313" key="3">
    <source>
        <dbReference type="Proteomes" id="UP000660862"/>
    </source>
</evidence>
<name>A0A917HG41_9SPHI</name>
<protein>
    <submittedName>
        <fullName evidence="2">Uncharacterized protein</fullName>
    </submittedName>
</protein>
<reference evidence="2" key="2">
    <citation type="submission" date="2020-09" db="EMBL/GenBank/DDBJ databases">
        <authorList>
            <person name="Sun Q."/>
            <person name="Zhou Y."/>
        </authorList>
    </citation>
    <scope>NUCLEOTIDE SEQUENCE</scope>
    <source>
        <strain evidence="2">CGMCC 1.12195</strain>
    </source>
</reference>
<organism evidence="2 3">
    <name type="scientific">Parapedobacter pyrenivorans</name>
    <dbReference type="NCBI Taxonomy" id="1305674"/>
    <lineage>
        <taxon>Bacteria</taxon>
        <taxon>Pseudomonadati</taxon>
        <taxon>Bacteroidota</taxon>
        <taxon>Sphingobacteriia</taxon>
        <taxon>Sphingobacteriales</taxon>
        <taxon>Sphingobacteriaceae</taxon>
        <taxon>Parapedobacter</taxon>
    </lineage>
</organism>
<accession>A0A917HG41</accession>
<comment type="caution">
    <text evidence="2">The sequence shown here is derived from an EMBL/GenBank/DDBJ whole genome shotgun (WGS) entry which is preliminary data.</text>
</comment>
<dbReference type="EMBL" id="BMER01000001">
    <property type="protein sequence ID" value="GGG77376.1"/>
    <property type="molecule type" value="Genomic_DNA"/>
</dbReference>
<dbReference type="Proteomes" id="UP000660862">
    <property type="component" value="Unassembled WGS sequence"/>
</dbReference>
<feature type="region of interest" description="Disordered" evidence="1">
    <location>
        <begin position="18"/>
        <end position="44"/>
    </location>
</feature>
<evidence type="ECO:0000256" key="1">
    <source>
        <dbReference type="SAM" id="MobiDB-lite"/>
    </source>
</evidence>
<dbReference type="AlphaFoldDB" id="A0A917HG41"/>
<reference evidence="2" key="1">
    <citation type="journal article" date="2014" name="Int. J. Syst. Evol. Microbiol.">
        <title>Complete genome sequence of Corynebacterium casei LMG S-19264T (=DSM 44701T), isolated from a smear-ripened cheese.</title>
        <authorList>
            <consortium name="US DOE Joint Genome Institute (JGI-PGF)"/>
            <person name="Walter F."/>
            <person name="Albersmeier A."/>
            <person name="Kalinowski J."/>
            <person name="Ruckert C."/>
        </authorList>
    </citation>
    <scope>NUCLEOTIDE SEQUENCE</scope>
    <source>
        <strain evidence="2">CGMCC 1.12195</strain>
    </source>
</reference>